<name>A0A9P5Q9F5_9AGAR</name>
<feature type="binding site" evidence="8">
    <location>
        <position position="189"/>
    </location>
    <ligand>
        <name>ATP</name>
        <dbReference type="ChEBI" id="CHEBI:30616"/>
    </ligand>
</feature>
<dbReference type="PANTHER" id="PTHR24058:SF103">
    <property type="entry name" value="SERINE_THREONINE-PROTEIN KINASE PRP4 HOMOLOG"/>
    <property type="match status" value="1"/>
</dbReference>
<dbReference type="GO" id="GO:0045292">
    <property type="term" value="P:mRNA cis splicing, via spliceosome"/>
    <property type="evidence" value="ECO:0007669"/>
    <property type="project" value="InterPro"/>
</dbReference>
<evidence type="ECO:0000256" key="5">
    <source>
        <dbReference type="ARBA" id="ARBA00022777"/>
    </source>
</evidence>
<evidence type="ECO:0000256" key="2">
    <source>
        <dbReference type="ARBA" id="ARBA00022527"/>
    </source>
</evidence>
<dbReference type="InterPro" id="IPR000719">
    <property type="entry name" value="Prot_kinase_dom"/>
</dbReference>
<dbReference type="SMART" id="SM00220">
    <property type="entry name" value="S_TKc"/>
    <property type="match status" value="1"/>
</dbReference>
<keyword evidence="2 9" id="KW-0723">Serine/threonine-protein kinase</keyword>
<dbReference type="Gene3D" id="3.30.200.20">
    <property type="entry name" value="Phosphorylase Kinase, domain 1"/>
    <property type="match status" value="1"/>
</dbReference>
<evidence type="ECO:0000256" key="9">
    <source>
        <dbReference type="RuleBase" id="RU000304"/>
    </source>
</evidence>
<comment type="similarity">
    <text evidence="7">Belongs to the protein kinase superfamily. CMGC Ser/Thr protein kinase family.</text>
</comment>
<dbReference type="PROSITE" id="PS00108">
    <property type="entry name" value="PROTEIN_KINASE_ST"/>
    <property type="match status" value="1"/>
</dbReference>
<evidence type="ECO:0000256" key="4">
    <source>
        <dbReference type="ARBA" id="ARBA00022741"/>
    </source>
</evidence>
<feature type="domain" description="Protein kinase" evidence="11">
    <location>
        <begin position="154"/>
        <end position="477"/>
    </location>
</feature>
<evidence type="ECO:0000256" key="3">
    <source>
        <dbReference type="ARBA" id="ARBA00022679"/>
    </source>
</evidence>
<keyword evidence="6 8" id="KW-0067">ATP-binding</keyword>
<dbReference type="PANTHER" id="PTHR24058">
    <property type="entry name" value="DUAL SPECIFICITY PROTEIN KINASE"/>
    <property type="match status" value="1"/>
</dbReference>
<feature type="region of interest" description="Disordered" evidence="10">
    <location>
        <begin position="18"/>
        <end position="80"/>
    </location>
</feature>
<dbReference type="EC" id="2.7.11.1" evidence="1"/>
<dbReference type="FunFam" id="1.10.510.10:FF:000078">
    <property type="entry name" value="Serine/threonine-protein kinase PRP4 homolog"/>
    <property type="match status" value="1"/>
</dbReference>
<sequence length="479" mass="53914">MYSRSFRIHILNFSRLGKHGSLSPSPSLGQDFALAKEDDENSSELKKQAANAGEQISAADYDPSLDRREDEEKRVYPPVKPEEQDQVIEIEEEDEDDVDDMFAVATADKPKKIRKIKKAVTAAPAFIASNLDSAADPEGYYTVILGEQLDGGRYQVFSSLGKGMFANVVRARVLVPEPNEPVGREVAIKIVRCQESMYKAGLKEVLMLNKLKQADPEDKKHIVRIERTFEHRGHLCIVFESLSMNLRDVVKRFGKDVGLNIRAVRAYAHQLFLALNLLKKVGVMHADIKPDNILVNEAKSLLKLCDLGSASDASENDITPYLVSRFYRAPEIIMGVPYDPAIDIWSIGCTLYELYTGKILFPGRSNNQMLLLMMELKGRFNSKMIKRAKFGDDYFDEMGGFNSVEKDRVLGTDVVKKVHLSKPVRDLRARLMPPASVKMKDDESKLLIAFIDLLDKCLALDPARRITPREALVHPFIRG</sequence>
<dbReference type="EMBL" id="JADNRY010000003">
    <property type="protein sequence ID" value="KAF9077469.1"/>
    <property type="molecule type" value="Genomic_DNA"/>
</dbReference>
<dbReference type="PROSITE" id="PS00107">
    <property type="entry name" value="PROTEIN_KINASE_ATP"/>
    <property type="match status" value="1"/>
</dbReference>
<proteinExistence type="inferred from homology"/>
<evidence type="ECO:0000256" key="1">
    <source>
        <dbReference type="ARBA" id="ARBA00012513"/>
    </source>
</evidence>
<feature type="compositionally biased region" description="Basic and acidic residues" evidence="10">
    <location>
        <begin position="64"/>
        <end position="80"/>
    </location>
</feature>
<reference evidence="12" key="1">
    <citation type="submission" date="2020-11" db="EMBL/GenBank/DDBJ databases">
        <authorList>
            <consortium name="DOE Joint Genome Institute"/>
            <person name="Ahrendt S."/>
            <person name="Riley R."/>
            <person name="Andreopoulos W."/>
            <person name="Labutti K."/>
            <person name="Pangilinan J."/>
            <person name="Ruiz-Duenas F.J."/>
            <person name="Barrasa J.M."/>
            <person name="Sanchez-Garcia M."/>
            <person name="Camarero S."/>
            <person name="Miyauchi S."/>
            <person name="Serrano A."/>
            <person name="Linde D."/>
            <person name="Babiker R."/>
            <person name="Drula E."/>
            <person name="Ayuso-Fernandez I."/>
            <person name="Pacheco R."/>
            <person name="Padilla G."/>
            <person name="Ferreira P."/>
            <person name="Barriuso J."/>
            <person name="Kellner H."/>
            <person name="Castanera R."/>
            <person name="Alfaro M."/>
            <person name="Ramirez L."/>
            <person name="Pisabarro A.G."/>
            <person name="Kuo A."/>
            <person name="Tritt A."/>
            <person name="Lipzen A."/>
            <person name="He G."/>
            <person name="Yan M."/>
            <person name="Ng V."/>
            <person name="Cullen D."/>
            <person name="Martin F."/>
            <person name="Rosso M.-N."/>
            <person name="Henrissat B."/>
            <person name="Hibbett D."/>
            <person name="Martinez A.T."/>
            <person name="Grigoriev I.V."/>
        </authorList>
    </citation>
    <scope>NUCLEOTIDE SEQUENCE</scope>
    <source>
        <strain evidence="12">AH 40177</strain>
    </source>
</reference>
<dbReference type="InterPro" id="IPR017441">
    <property type="entry name" value="Protein_kinase_ATP_BS"/>
</dbReference>
<dbReference type="InterPro" id="IPR011009">
    <property type="entry name" value="Kinase-like_dom_sf"/>
</dbReference>
<dbReference type="InterPro" id="IPR044092">
    <property type="entry name" value="STKc_PRP4"/>
</dbReference>
<evidence type="ECO:0000256" key="10">
    <source>
        <dbReference type="SAM" id="MobiDB-lite"/>
    </source>
</evidence>
<keyword evidence="4 8" id="KW-0547">Nucleotide-binding</keyword>
<dbReference type="OrthoDB" id="9332038at2759"/>
<dbReference type="InterPro" id="IPR008271">
    <property type="entry name" value="Ser/Thr_kinase_AS"/>
</dbReference>
<accession>A0A9P5Q9F5</accession>
<keyword evidence="5 12" id="KW-0418">Kinase</keyword>
<dbReference type="Pfam" id="PF00069">
    <property type="entry name" value="Pkinase"/>
    <property type="match status" value="1"/>
</dbReference>
<comment type="caution">
    <text evidence="12">The sequence shown here is derived from an EMBL/GenBank/DDBJ whole genome shotgun (WGS) entry which is preliminary data.</text>
</comment>
<organism evidence="12 13">
    <name type="scientific">Rhodocollybia butyracea</name>
    <dbReference type="NCBI Taxonomy" id="206335"/>
    <lineage>
        <taxon>Eukaryota</taxon>
        <taxon>Fungi</taxon>
        <taxon>Dikarya</taxon>
        <taxon>Basidiomycota</taxon>
        <taxon>Agaricomycotina</taxon>
        <taxon>Agaricomycetes</taxon>
        <taxon>Agaricomycetidae</taxon>
        <taxon>Agaricales</taxon>
        <taxon>Marasmiineae</taxon>
        <taxon>Omphalotaceae</taxon>
        <taxon>Rhodocollybia</taxon>
    </lineage>
</organism>
<protein>
    <recommendedName>
        <fullName evidence="1">non-specific serine/threonine protein kinase</fullName>
        <ecNumber evidence="1">2.7.11.1</ecNumber>
    </recommendedName>
</protein>
<dbReference type="GO" id="GO:0005524">
    <property type="term" value="F:ATP binding"/>
    <property type="evidence" value="ECO:0007669"/>
    <property type="project" value="UniProtKB-UniRule"/>
</dbReference>
<evidence type="ECO:0000313" key="12">
    <source>
        <dbReference type="EMBL" id="KAF9077469.1"/>
    </source>
</evidence>
<dbReference type="Gene3D" id="1.10.510.10">
    <property type="entry name" value="Transferase(Phosphotransferase) domain 1"/>
    <property type="match status" value="1"/>
</dbReference>
<keyword evidence="13" id="KW-1185">Reference proteome</keyword>
<evidence type="ECO:0000256" key="6">
    <source>
        <dbReference type="ARBA" id="ARBA00022840"/>
    </source>
</evidence>
<evidence type="ECO:0000256" key="7">
    <source>
        <dbReference type="ARBA" id="ARBA00023596"/>
    </source>
</evidence>
<evidence type="ECO:0000259" key="11">
    <source>
        <dbReference type="PROSITE" id="PS50011"/>
    </source>
</evidence>
<dbReference type="SUPFAM" id="SSF56112">
    <property type="entry name" value="Protein kinase-like (PK-like)"/>
    <property type="match status" value="1"/>
</dbReference>
<dbReference type="PROSITE" id="PS50011">
    <property type="entry name" value="PROTEIN_KINASE_DOM"/>
    <property type="match status" value="1"/>
</dbReference>
<evidence type="ECO:0000256" key="8">
    <source>
        <dbReference type="PROSITE-ProRule" id="PRU10141"/>
    </source>
</evidence>
<gene>
    <name evidence="12" type="ORF">BDP27DRAFT_1208252</name>
</gene>
<dbReference type="GO" id="GO:0004674">
    <property type="term" value="F:protein serine/threonine kinase activity"/>
    <property type="evidence" value="ECO:0007669"/>
    <property type="project" value="UniProtKB-KW"/>
</dbReference>
<evidence type="ECO:0000313" key="13">
    <source>
        <dbReference type="Proteomes" id="UP000772434"/>
    </source>
</evidence>
<keyword evidence="3" id="KW-0808">Transferase</keyword>
<dbReference type="AlphaFoldDB" id="A0A9P5Q9F5"/>
<dbReference type="CDD" id="cd14135">
    <property type="entry name" value="STKc_PRP4"/>
    <property type="match status" value="1"/>
</dbReference>
<dbReference type="Proteomes" id="UP000772434">
    <property type="component" value="Unassembled WGS sequence"/>
</dbReference>
<dbReference type="InterPro" id="IPR050494">
    <property type="entry name" value="Ser_Thr_dual-spec_kinase"/>
</dbReference>